<dbReference type="FunFam" id="2.60.120.920:FF:000005">
    <property type="entry name" value="Putative E3 ubiquitin-protein ligase NEURL1B"/>
    <property type="match status" value="1"/>
</dbReference>
<name>A0A8S3HU99_9BILA</name>
<dbReference type="Pfam" id="PF07177">
    <property type="entry name" value="Neuralized"/>
    <property type="match status" value="1"/>
</dbReference>
<comment type="caution">
    <text evidence="6">The sequence shown here is derived from an EMBL/GenBank/DDBJ whole genome shotgun (WGS) entry which is preliminary data.</text>
</comment>
<accession>A0A8S3HU99</accession>
<evidence type="ECO:0000256" key="1">
    <source>
        <dbReference type="ARBA" id="ARBA00022723"/>
    </source>
</evidence>
<feature type="non-terminal residue" evidence="6">
    <location>
        <position position="1"/>
    </location>
</feature>
<keyword evidence="4" id="KW-0862">Zinc</keyword>
<evidence type="ECO:0000259" key="5">
    <source>
        <dbReference type="PROSITE" id="PS51065"/>
    </source>
</evidence>
<protein>
    <recommendedName>
        <fullName evidence="5">NHR domain-containing protein</fullName>
    </recommendedName>
</protein>
<reference evidence="6" key="1">
    <citation type="submission" date="2021-02" db="EMBL/GenBank/DDBJ databases">
        <authorList>
            <person name="Nowell W R."/>
        </authorList>
    </citation>
    <scope>NUCLEOTIDE SEQUENCE</scope>
</reference>
<proteinExistence type="predicted"/>
<evidence type="ECO:0000256" key="4">
    <source>
        <dbReference type="ARBA" id="ARBA00022833"/>
    </source>
</evidence>
<gene>
    <name evidence="6" type="ORF">SMN809_LOCUS71048</name>
</gene>
<evidence type="ECO:0000256" key="3">
    <source>
        <dbReference type="ARBA" id="ARBA00022771"/>
    </source>
</evidence>
<dbReference type="Gene3D" id="2.60.120.920">
    <property type="match status" value="1"/>
</dbReference>
<dbReference type="SMART" id="SM00588">
    <property type="entry name" value="NEUZ"/>
    <property type="match status" value="1"/>
</dbReference>
<dbReference type="PROSITE" id="PS51065">
    <property type="entry name" value="NHR"/>
    <property type="match status" value="1"/>
</dbReference>
<dbReference type="GO" id="GO:0008270">
    <property type="term" value="F:zinc ion binding"/>
    <property type="evidence" value="ECO:0007669"/>
    <property type="project" value="UniProtKB-KW"/>
</dbReference>
<keyword evidence="2" id="KW-0677">Repeat</keyword>
<dbReference type="GO" id="GO:0061630">
    <property type="term" value="F:ubiquitin protein ligase activity"/>
    <property type="evidence" value="ECO:0007669"/>
    <property type="project" value="TreeGrafter"/>
</dbReference>
<dbReference type="AlphaFoldDB" id="A0A8S3HU99"/>
<keyword evidence="3" id="KW-0863">Zinc-finger</keyword>
<dbReference type="Proteomes" id="UP000676336">
    <property type="component" value="Unassembled WGS sequence"/>
</dbReference>
<dbReference type="PANTHER" id="PTHR12429:SF6">
    <property type="entry name" value="PROTEIN NEURALIZED"/>
    <property type="match status" value="1"/>
</dbReference>
<keyword evidence="1" id="KW-0479">Metal-binding</keyword>
<dbReference type="InterPro" id="IPR037962">
    <property type="entry name" value="Neuralized"/>
</dbReference>
<evidence type="ECO:0000313" key="7">
    <source>
        <dbReference type="Proteomes" id="UP000676336"/>
    </source>
</evidence>
<evidence type="ECO:0000313" key="6">
    <source>
        <dbReference type="EMBL" id="CAF5187617.1"/>
    </source>
</evidence>
<sequence length="163" mass="18650">MTQVVTTSNELAMPSFCFHKAFGQNVRLENNGTKAVRYTSFDHGITFTDKAININERIHLKIVEVDETRQWCGSLAIGFTQVDPDTIRQEDLPKSALPNLSTTNKFSYVKRLYETLTKQLCIIFYYNPDGAYFILDGKEQEICKSIDIKKPLWAVIDVYGNVK</sequence>
<dbReference type="EMBL" id="CAJOBI010322798">
    <property type="protein sequence ID" value="CAF5187617.1"/>
    <property type="molecule type" value="Genomic_DNA"/>
</dbReference>
<feature type="domain" description="NHR" evidence="5">
    <location>
        <begin position="15"/>
        <end position="163"/>
    </location>
</feature>
<dbReference type="InterPro" id="IPR006573">
    <property type="entry name" value="NHR_dom"/>
</dbReference>
<organism evidence="6 7">
    <name type="scientific">Rotaria magnacalcarata</name>
    <dbReference type="NCBI Taxonomy" id="392030"/>
    <lineage>
        <taxon>Eukaryota</taxon>
        <taxon>Metazoa</taxon>
        <taxon>Spiralia</taxon>
        <taxon>Gnathifera</taxon>
        <taxon>Rotifera</taxon>
        <taxon>Eurotatoria</taxon>
        <taxon>Bdelloidea</taxon>
        <taxon>Philodinida</taxon>
        <taxon>Philodinidae</taxon>
        <taxon>Rotaria</taxon>
    </lineage>
</organism>
<dbReference type="InterPro" id="IPR043136">
    <property type="entry name" value="B30.2/SPRY_sf"/>
</dbReference>
<evidence type="ECO:0000256" key="2">
    <source>
        <dbReference type="ARBA" id="ARBA00022737"/>
    </source>
</evidence>
<dbReference type="PANTHER" id="PTHR12429">
    <property type="entry name" value="NEURALIZED"/>
    <property type="match status" value="1"/>
</dbReference>